<dbReference type="AlphaFoldDB" id="A0A939MG80"/>
<accession>A0A939MG80</accession>
<evidence type="ECO:0000313" key="4">
    <source>
        <dbReference type="Proteomes" id="UP000664702"/>
    </source>
</evidence>
<reference evidence="3 4" key="2">
    <citation type="journal article" date="2022" name="Int. J. Syst. Evol. Microbiol.">
        <title>Strains of Bradyrhizobium barranii sp. nov. associated with legumes native to Canada are symbionts of soybeans and belong to different subspecies (subsp. barranii subsp. nov. and subsp. apii subsp. nov.) and symbiovars (sv. glycinearum and sv. septentrionale).</title>
        <authorList>
            <person name="Bromfield E.S.P."/>
            <person name="Cloutier S."/>
            <person name="Wasai-Hara S."/>
            <person name="Minamisawa K."/>
        </authorList>
    </citation>
    <scope>NUCLEOTIDE SEQUENCE [LARGE SCALE GENOMIC DNA]</scope>
    <source>
        <strain evidence="3 4">144S4</strain>
    </source>
</reference>
<dbReference type="EMBL" id="JAGEMI010000001">
    <property type="protein sequence ID" value="MBO1866854.1"/>
    <property type="molecule type" value="Genomic_DNA"/>
</dbReference>
<evidence type="ECO:0000313" key="2">
    <source>
        <dbReference type="EMBL" id="MBO1866854.1"/>
    </source>
</evidence>
<feature type="compositionally biased region" description="Low complexity" evidence="1">
    <location>
        <begin position="22"/>
        <end position="37"/>
    </location>
</feature>
<dbReference type="RefSeq" id="WP_208088049.1">
    <property type="nucleotide sequence ID" value="NZ_CP086136.1"/>
</dbReference>
<dbReference type="EMBL" id="CP086136">
    <property type="protein sequence ID" value="UEM10420.1"/>
    <property type="molecule type" value="Genomic_DNA"/>
</dbReference>
<name>A0A939MG80_9BRAD</name>
<protein>
    <submittedName>
        <fullName evidence="2">Uncharacterized protein</fullName>
    </submittedName>
</protein>
<dbReference type="KEGG" id="bban:J4G43_038070"/>
<gene>
    <name evidence="3" type="ORF">J4G43_038070</name>
    <name evidence="2" type="ORF">J4G43_39980</name>
</gene>
<proteinExistence type="predicted"/>
<reference evidence="2" key="1">
    <citation type="submission" date="2021-03" db="EMBL/GenBank/DDBJ databases">
        <title>Whole Genome Sequence of Bradyrhizobium sp. Strain 144S4.</title>
        <authorList>
            <person name="Bromfield E.S.P."/>
            <person name="Cloutier S."/>
        </authorList>
    </citation>
    <scope>NUCLEOTIDE SEQUENCE [LARGE SCALE GENOMIC DNA]</scope>
    <source>
        <strain evidence="2">144S4</strain>
    </source>
</reference>
<evidence type="ECO:0000313" key="3">
    <source>
        <dbReference type="EMBL" id="UEM10420.1"/>
    </source>
</evidence>
<sequence length="153" mass="16627">MFSVHDLLDRIEKLRANLEPSEAAAEPAKAAKAVPDAQTLDEADTSEGGIDKGEILRVIQELEGGVDTSDDRTPYEIIGDMEDDVTALVDYGNITARVADTLNLDDGTMFSTLGHKIVELAKSVEQRRGQLFHALHPNRAELDAEAQAEALSR</sequence>
<feature type="region of interest" description="Disordered" evidence="1">
    <location>
        <begin position="20"/>
        <end position="47"/>
    </location>
</feature>
<organism evidence="2">
    <name type="scientific">Bradyrhizobium barranii subsp. barranii</name>
    <dbReference type="NCBI Taxonomy" id="2823807"/>
    <lineage>
        <taxon>Bacteria</taxon>
        <taxon>Pseudomonadati</taxon>
        <taxon>Pseudomonadota</taxon>
        <taxon>Alphaproteobacteria</taxon>
        <taxon>Hyphomicrobiales</taxon>
        <taxon>Nitrobacteraceae</taxon>
        <taxon>Bradyrhizobium</taxon>
        <taxon>Bradyrhizobium barranii</taxon>
    </lineage>
</organism>
<dbReference type="Proteomes" id="UP000664702">
    <property type="component" value="Chromosome"/>
</dbReference>
<evidence type="ECO:0000256" key="1">
    <source>
        <dbReference type="SAM" id="MobiDB-lite"/>
    </source>
</evidence>